<organism evidence="2 3">
    <name type="scientific">Pistricoccus aurantiacus</name>
    <dbReference type="NCBI Taxonomy" id="1883414"/>
    <lineage>
        <taxon>Bacteria</taxon>
        <taxon>Pseudomonadati</taxon>
        <taxon>Pseudomonadota</taxon>
        <taxon>Gammaproteobacteria</taxon>
        <taxon>Oceanospirillales</taxon>
        <taxon>Halomonadaceae</taxon>
        <taxon>Pistricoccus</taxon>
    </lineage>
</organism>
<feature type="binding site" evidence="1">
    <location>
        <position position="84"/>
    </location>
    <ligand>
        <name>S-adenosyl-L-methionine</name>
        <dbReference type="ChEBI" id="CHEBI:59789"/>
    </ligand>
</feature>
<keyword evidence="3" id="KW-1185">Reference proteome</keyword>
<dbReference type="EMBL" id="CP042382">
    <property type="protein sequence ID" value="QEA39229.1"/>
    <property type="molecule type" value="Genomic_DNA"/>
</dbReference>
<proteinExistence type="inferred from homology"/>
<keyword evidence="1 2" id="KW-0489">Methyltransferase</keyword>
<comment type="caution">
    <text evidence="1">Lacks conserved residue(s) required for the propagation of feature annotation.</text>
</comment>
<comment type="function">
    <text evidence="1">Catalyzes the methylation of 5-carboxymethoxyuridine (cmo5U) to form 5-methoxycarbonylmethoxyuridine (mcmo5U) at position 34 in tRNAs.</text>
</comment>
<dbReference type="PANTHER" id="PTHR43861">
    <property type="entry name" value="TRANS-ACONITATE 2-METHYLTRANSFERASE-RELATED"/>
    <property type="match status" value="1"/>
</dbReference>
<dbReference type="AlphaFoldDB" id="A0A5B8SQ46"/>
<keyword evidence="1 2" id="KW-0808">Transferase</keyword>
<dbReference type="RefSeq" id="WP_147184281.1">
    <property type="nucleotide sequence ID" value="NZ_CP042382.1"/>
</dbReference>
<dbReference type="Gene3D" id="3.40.50.150">
    <property type="entry name" value="Vaccinia Virus protein VP39"/>
    <property type="match status" value="1"/>
</dbReference>
<keyword evidence="1" id="KW-0819">tRNA processing</keyword>
<dbReference type="EC" id="2.1.1.-" evidence="1"/>
<feature type="binding site" evidence="1">
    <location>
        <position position="126"/>
    </location>
    <ligand>
        <name>S-adenosyl-L-methionine</name>
        <dbReference type="ChEBI" id="CHEBI:59789"/>
    </ligand>
</feature>
<feature type="binding site" evidence="1">
    <location>
        <position position="40"/>
    </location>
    <ligand>
        <name>S-adenosyl-L-methionine</name>
        <dbReference type="ChEBI" id="CHEBI:59789"/>
    </ligand>
</feature>
<comment type="catalytic activity">
    <reaction evidence="1">
        <text>5-carboxymethoxyuridine(34) in tRNA + S-adenosyl-L-methionine = 5-methoxycarbonylmethoxyuridine(34) in tRNA + S-adenosyl-L-homocysteine</text>
        <dbReference type="Rhea" id="RHEA:54080"/>
        <dbReference type="Rhea" id="RHEA-COMP:13383"/>
        <dbReference type="Rhea" id="RHEA-COMP:13781"/>
        <dbReference type="ChEBI" id="CHEBI:57856"/>
        <dbReference type="ChEBI" id="CHEBI:59789"/>
        <dbReference type="ChEBI" id="CHEBI:136879"/>
        <dbReference type="ChEBI" id="CHEBI:138053"/>
    </reaction>
</comment>
<feature type="binding site" evidence="1">
    <location>
        <begin position="63"/>
        <end position="64"/>
    </location>
    <ligand>
        <name>S-adenosyl-L-methionine</name>
        <dbReference type="ChEBI" id="CHEBI:59789"/>
    </ligand>
</feature>
<name>A0A5B8SQ46_9GAMM</name>
<comment type="similarity">
    <text evidence="1">Belongs to the class I-like SAM-binding methyltransferase superfamily. CmoM family.</text>
</comment>
<evidence type="ECO:0000313" key="3">
    <source>
        <dbReference type="Proteomes" id="UP000321272"/>
    </source>
</evidence>
<evidence type="ECO:0000256" key="1">
    <source>
        <dbReference type="HAMAP-Rule" id="MF_02057"/>
    </source>
</evidence>
<gene>
    <name evidence="1" type="primary">cmoM</name>
    <name evidence="2" type="ORF">FGL86_09195</name>
</gene>
<dbReference type="SUPFAM" id="SSF53335">
    <property type="entry name" value="S-adenosyl-L-methionine-dependent methyltransferases"/>
    <property type="match status" value="1"/>
</dbReference>
<dbReference type="InterPro" id="IPR029063">
    <property type="entry name" value="SAM-dependent_MTases_sf"/>
</dbReference>
<dbReference type="Proteomes" id="UP000321272">
    <property type="component" value="Chromosome"/>
</dbReference>
<dbReference type="OrthoDB" id="4697647at2"/>
<dbReference type="GO" id="GO:0032259">
    <property type="term" value="P:methylation"/>
    <property type="evidence" value="ECO:0007669"/>
    <property type="project" value="UniProtKB-KW"/>
</dbReference>
<sequence length="271" mass="30161">MSASSSSDISPLSPLGDRHFDGLADKFATSLYATSRGEIRLRLLNALLPRQLDLRGQRVLDVGGGLGQMAAWFAERGHRVTLAEPAAEMLARAREALEGQPVELIQTTLQALPEKAPGPWSLVVCHAVLEWLADPREALRILASLVAPGGQLSLMVFNRDALRLSNIVKGNLDKVLDDRLAGTGKRQRLTPISPLTHADIEAWATENDLVMEAVAGVRVFYDYLRERDPQGDTLTKLIELEHRYCEAEPYWRLGRYLLYTLRKPTIQEKDS</sequence>
<accession>A0A5B8SQ46</accession>
<keyword evidence="1" id="KW-0949">S-adenosyl-L-methionine</keyword>
<dbReference type="KEGG" id="paur:FGL86_09195"/>
<evidence type="ECO:0000313" key="2">
    <source>
        <dbReference type="EMBL" id="QEA39229.1"/>
    </source>
</evidence>
<dbReference type="GO" id="GO:0006400">
    <property type="term" value="P:tRNA modification"/>
    <property type="evidence" value="ECO:0007669"/>
    <property type="project" value="UniProtKB-UniRule"/>
</dbReference>
<dbReference type="InterPro" id="IPR033664">
    <property type="entry name" value="Cmo5U_methylTrfase"/>
</dbReference>
<dbReference type="HAMAP" id="MF_02057">
    <property type="entry name" value="tRNA_methyltr_CmoM"/>
    <property type="match status" value="1"/>
</dbReference>
<protein>
    <recommendedName>
        <fullName evidence="1">tRNA 5-carboxymethoxyuridine methyltransferase</fullName>
        <ecNumber evidence="1">2.1.1.-</ecNumber>
    </recommendedName>
    <alternativeName>
        <fullName evidence="1">cmo5U methyltransferase</fullName>
    </alternativeName>
</protein>
<dbReference type="GO" id="GO:0097697">
    <property type="term" value="F:tRNA (5-carboxymethoxyuridine(34)-5-O)-methyltransferase activity"/>
    <property type="evidence" value="ECO:0007669"/>
    <property type="project" value="UniProtKB-UniRule"/>
</dbReference>
<dbReference type="Pfam" id="PF13489">
    <property type="entry name" value="Methyltransf_23"/>
    <property type="match status" value="1"/>
</dbReference>
<dbReference type="CDD" id="cd02440">
    <property type="entry name" value="AdoMet_MTases"/>
    <property type="match status" value="1"/>
</dbReference>
<reference evidence="2 3" key="1">
    <citation type="submission" date="2019-06" db="EMBL/GenBank/DDBJ databases">
        <title>Genome analyses of bacteria isolated from kimchi.</title>
        <authorList>
            <person name="Lee S."/>
            <person name="Ahn S."/>
            <person name="Roh S."/>
        </authorList>
    </citation>
    <scope>NUCLEOTIDE SEQUENCE [LARGE SCALE GENOMIC DNA]</scope>
    <source>
        <strain evidence="2 3">CBA4606</strain>
    </source>
</reference>